<keyword evidence="6 8" id="KW-1133">Transmembrane helix</keyword>
<feature type="transmembrane region" description="Helical" evidence="8">
    <location>
        <begin position="256"/>
        <end position="283"/>
    </location>
</feature>
<dbReference type="GO" id="GO:0033214">
    <property type="term" value="P:siderophore-iron import into cell"/>
    <property type="evidence" value="ECO:0007669"/>
    <property type="project" value="TreeGrafter"/>
</dbReference>
<dbReference type="RefSeq" id="WP_133904637.1">
    <property type="nucleotide sequence ID" value="NZ_SOCP01000007.1"/>
</dbReference>
<feature type="transmembrane region" description="Helical" evidence="8">
    <location>
        <begin position="138"/>
        <end position="156"/>
    </location>
</feature>
<evidence type="ECO:0000256" key="5">
    <source>
        <dbReference type="ARBA" id="ARBA00022692"/>
    </source>
</evidence>
<keyword evidence="5 8" id="KW-0812">Transmembrane</keyword>
<evidence type="ECO:0000313" key="9">
    <source>
        <dbReference type="EMBL" id="TDV49965.1"/>
    </source>
</evidence>
<evidence type="ECO:0000256" key="3">
    <source>
        <dbReference type="ARBA" id="ARBA00022448"/>
    </source>
</evidence>
<dbReference type="SUPFAM" id="SSF81345">
    <property type="entry name" value="ABC transporter involved in vitamin B12 uptake, BtuC"/>
    <property type="match status" value="1"/>
</dbReference>
<dbReference type="InterPro" id="IPR037294">
    <property type="entry name" value="ABC_BtuC-like"/>
</dbReference>
<gene>
    <name evidence="9" type="ORF">CLV71_107313</name>
</gene>
<proteinExistence type="inferred from homology"/>
<dbReference type="Proteomes" id="UP000294927">
    <property type="component" value="Unassembled WGS sequence"/>
</dbReference>
<feature type="transmembrane region" description="Helical" evidence="8">
    <location>
        <begin position="113"/>
        <end position="132"/>
    </location>
</feature>
<evidence type="ECO:0000256" key="8">
    <source>
        <dbReference type="SAM" id="Phobius"/>
    </source>
</evidence>
<dbReference type="GO" id="GO:0022857">
    <property type="term" value="F:transmembrane transporter activity"/>
    <property type="evidence" value="ECO:0007669"/>
    <property type="project" value="InterPro"/>
</dbReference>
<evidence type="ECO:0000256" key="2">
    <source>
        <dbReference type="ARBA" id="ARBA00007935"/>
    </source>
</evidence>
<dbReference type="PANTHER" id="PTHR30472">
    <property type="entry name" value="FERRIC ENTEROBACTIN TRANSPORT SYSTEM PERMEASE PROTEIN"/>
    <property type="match status" value="1"/>
</dbReference>
<keyword evidence="10" id="KW-1185">Reference proteome</keyword>
<feature type="transmembrane region" description="Helical" evidence="8">
    <location>
        <begin position="168"/>
        <end position="189"/>
    </location>
</feature>
<feature type="transmembrane region" description="Helical" evidence="8">
    <location>
        <begin position="27"/>
        <end position="46"/>
    </location>
</feature>
<evidence type="ECO:0000256" key="4">
    <source>
        <dbReference type="ARBA" id="ARBA00022475"/>
    </source>
</evidence>
<keyword evidence="4" id="KW-1003">Cell membrane</keyword>
<comment type="caution">
    <text evidence="9">The sequence shown here is derived from an EMBL/GenBank/DDBJ whole genome shotgun (WGS) entry which is preliminary data.</text>
</comment>
<dbReference type="Gene3D" id="1.10.3470.10">
    <property type="entry name" value="ABC transporter involved in vitamin B12 uptake, BtuC"/>
    <property type="match status" value="1"/>
</dbReference>
<dbReference type="PANTHER" id="PTHR30472:SF1">
    <property type="entry name" value="FE(3+) DICITRATE TRANSPORT SYSTEM PERMEASE PROTEIN FECC-RELATED"/>
    <property type="match status" value="1"/>
</dbReference>
<sequence length="351" mass="35788">MTAQVERQAVGRVGGERPRRRANRVRMTVVAVVSLAVLLAGVVWALSIGSQPIPLSTVLRSVFGGDSPDETIVQIVRLPRVVLAVVVGANLAVSGALMQGITANPLASPDIMGVNAGAAVCVVLAVTTIPVLVGTPSVLLAFVGAAAAGITVMVLAGMGGGRVSPVRLTLAGVTASTLLISLTQVLVIFHENDAQRVLFWLVGGVNSANWDSVGTVLPWTVAGLAAAMALARAMNLLALGEDMARGLGQNVERTRALGAAVVIVLCGASVAVAGPIAFIGLIVPHIARRLVGTSYAAVLPVCVVVGAALTVYADIASRFVNPPFEVPSGVVSALIGAPIFIYLARRQKATT</sequence>
<organism evidence="9 10">
    <name type="scientific">Actinophytocola oryzae</name>
    <dbReference type="NCBI Taxonomy" id="502181"/>
    <lineage>
        <taxon>Bacteria</taxon>
        <taxon>Bacillati</taxon>
        <taxon>Actinomycetota</taxon>
        <taxon>Actinomycetes</taxon>
        <taxon>Pseudonocardiales</taxon>
        <taxon>Pseudonocardiaceae</taxon>
    </lineage>
</organism>
<dbReference type="InterPro" id="IPR000522">
    <property type="entry name" value="ABC_transptr_permease_BtuC"/>
</dbReference>
<dbReference type="CDD" id="cd06550">
    <property type="entry name" value="TM_ABC_iron-siderophores_like"/>
    <property type="match status" value="1"/>
</dbReference>
<keyword evidence="7 8" id="KW-0472">Membrane</keyword>
<name>A0A4R7VL16_9PSEU</name>
<dbReference type="Pfam" id="PF01032">
    <property type="entry name" value="FecCD"/>
    <property type="match status" value="1"/>
</dbReference>
<feature type="transmembrane region" description="Helical" evidence="8">
    <location>
        <begin position="295"/>
        <end position="312"/>
    </location>
</feature>
<keyword evidence="3" id="KW-0813">Transport</keyword>
<dbReference type="GO" id="GO:0005886">
    <property type="term" value="C:plasma membrane"/>
    <property type="evidence" value="ECO:0007669"/>
    <property type="project" value="UniProtKB-SubCell"/>
</dbReference>
<dbReference type="AlphaFoldDB" id="A0A4R7VL16"/>
<comment type="similarity">
    <text evidence="2">Belongs to the binding-protein-dependent transport system permease family. FecCD subfamily.</text>
</comment>
<dbReference type="OrthoDB" id="9782305at2"/>
<evidence type="ECO:0000313" key="10">
    <source>
        <dbReference type="Proteomes" id="UP000294927"/>
    </source>
</evidence>
<comment type="subcellular location">
    <subcellularLocation>
        <location evidence="1">Cell membrane</location>
        <topology evidence="1">Multi-pass membrane protein</topology>
    </subcellularLocation>
</comment>
<evidence type="ECO:0000256" key="6">
    <source>
        <dbReference type="ARBA" id="ARBA00022989"/>
    </source>
</evidence>
<evidence type="ECO:0000256" key="7">
    <source>
        <dbReference type="ARBA" id="ARBA00023136"/>
    </source>
</evidence>
<dbReference type="EMBL" id="SOCP01000007">
    <property type="protein sequence ID" value="TDV49965.1"/>
    <property type="molecule type" value="Genomic_DNA"/>
</dbReference>
<dbReference type="FunFam" id="1.10.3470.10:FF:000001">
    <property type="entry name" value="Vitamin B12 ABC transporter permease BtuC"/>
    <property type="match status" value="1"/>
</dbReference>
<accession>A0A4R7VL16</accession>
<protein>
    <submittedName>
        <fullName evidence="9">Iron complex transport system permease protein</fullName>
    </submittedName>
</protein>
<feature type="transmembrane region" description="Helical" evidence="8">
    <location>
        <begin position="81"/>
        <end position="101"/>
    </location>
</feature>
<feature type="transmembrane region" description="Helical" evidence="8">
    <location>
        <begin position="324"/>
        <end position="344"/>
    </location>
</feature>
<evidence type="ECO:0000256" key="1">
    <source>
        <dbReference type="ARBA" id="ARBA00004651"/>
    </source>
</evidence>
<reference evidence="9 10" key="1">
    <citation type="submission" date="2019-03" db="EMBL/GenBank/DDBJ databases">
        <title>Genomic Encyclopedia of Archaeal and Bacterial Type Strains, Phase II (KMG-II): from individual species to whole genera.</title>
        <authorList>
            <person name="Goeker M."/>
        </authorList>
    </citation>
    <scope>NUCLEOTIDE SEQUENCE [LARGE SCALE GENOMIC DNA]</scope>
    <source>
        <strain evidence="9 10">DSM 45499</strain>
    </source>
</reference>